<keyword evidence="4" id="KW-0694">RNA-binding</keyword>
<dbReference type="FunFam" id="3.30.300.20:FF:000002">
    <property type="entry name" value="Transcription termination/antitermination protein NusA"/>
    <property type="match status" value="1"/>
</dbReference>
<dbReference type="Pfam" id="PF14520">
    <property type="entry name" value="HHH_5"/>
    <property type="match status" value="1"/>
</dbReference>
<dbReference type="Gene3D" id="1.10.150.20">
    <property type="entry name" value="5' to 3' exonuclease, C-terminal subdomain"/>
    <property type="match status" value="2"/>
</dbReference>
<keyword evidence="1" id="KW-0806">Transcription termination</keyword>
<dbReference type="Pfam" id="PF26594">
    <property type="entry name" value="KH_NusA_2nd"/>
    <property type="match status" value="1"/>
</dbReference>
<dbReference type="InterPro" id="IPR030842">
    <property type="entry name" value="TF_NusA_bacterial"/>
</dbReference>
<organism evidence="8">
    <name type="scientific">hydrothermal vent metagenome</name>
    <dbReference type="NCBI Taxonomy" id="652676"/>
    <lineage>
        <taxon>unclassified sequences</taxon>
        <taxon>metagenomes</taxon>
        <taxon>ecological metagenomes</taxon>
    </lineage>
</organism>
<dbReference type="SUPFAM" id="SSF69705">
    <property type="entry name" value="Transcription factor NusA, N-terminal domain"/>
    <property type="match status" value="1"/>
</dbReference>
<keyword evidence="2" id="KW-0963">Cytoplasm</keyword>
<dbReference type="Pfam" id="PF08529">
    <property type="entry name" value="NusA_N"/>
    <property type="match status" value="1"/>
</dbReference>
<dbReference type="SUPFAM" id="SSF54814">
    <property type="entry name" value="Prokaryotic type KH domain (KH-domain type II)"/>
    <property type="match status" value="2"/>
</dbReference>
<dbReference type="AlphaFoldDB" id="A0A3B0WJ01"/>
<accession>A0A3B0WJ01</accession>
<dbReference type="InterPro" id="IPR012340">
    <property type="entry name" value="NA-bd_OB-fold"/>
</dbReference>
<protein>
    <submittedName>
        <fullName evidence="8">Transcription termination protein NusA</fullName>
    </submittedName>
</protein>
<evidence type="ECO:0000259" key="7">
    <source>
        <dbReference type="PROSITE" id="PS50126"/>
    </source>
</evidence>
<keyword evidence="6" id="KW-0804">Transcription</keyword>
<dbReference type="Pfam" id="PF13184">
    <property type="entry name" value="KH_NusA_1st"/>
    <property type="match status" value="1"/>
</dbReference>
<dbReference type="InterPro" id="IPR015946">
    <property type="entry name" value="KH_dom-like_a/b"/>
</dbReference>
<dbReference type="GO" id="GO:0003700">
    <property type="term" value="F:DNA-binding transcription factor activity"/>
    <property type="evidence" value="ECO:0007669"/>
    <property type="project" value="InterPro"/>
</dbReference>
<reference evidence="8" key="1">
    <citation type="submission" date="2018-06" db="EMBL/GenBank/DDBJ databases">
        <authorList>
            <person name="Zhirakovskaya E."/>
        </authorList>
    </citation>
    <scope>NUCLEOTIDE SEQUENCE</scope>
</reference>
<dbReference type="GO" id="GO:0000166">
    <property type="term" value="F:nucleotide binding"/>
    <property type="evidence" value="ECO:0007669"/>
    <property type="project" value="InterPro"/>
</dbReference>
<dbReference type="PROSITE" id="PS50126">
    <property type="entry name" value="S1"/>
    <property type="match status" value="1"/>
</dbReference>
<dbReference type="InterPro" id="IPR036555">
    <property type="entry name" value="NusA_N_sf"/>
</dbReference>
<dbReference type="GO" id="GO:0006353">
    <property type="term" value="P:DNA-templated transcription termination"/>
    <property type="evidence" value="ECO:0007669"/>
    <property type="project" value="UniProtKB-KW"/>
</dbReference>
<dbReference type="InterPro" id="IPR025249">
    <property type="entry name" value="TF_NusA_KH_1st"/>
</dbReference>
<dbReference type="NCBIfam" id="TIGR01954">
    <property type="entry name" value="nusA_Cterm_rpt"/>
    <property type="match status" value="1"/>
</dbReference>
<dbReference type="NCBIfam" id="TIGR01953">
    <property type="entry name" value="NusA"/>
    <property type="match status" value="1"/>
</dbReference>
<dbReference type="PROSITE" id="PS50084">
    <property type="entry name" value="KH_TYPE_1"/>
    <property type="match status" value="1"/>
</dbReference>
<evidence type="ECO:0000256" key="4">
    <source>
        <dbReference type="ARBA" id="ARBA00022884"/>
    </source>
</evidence>
<dbReference type="InterPro" id="IPR013735">
    <property type="entry name" value="TF_NusA_N"/>
</dbReference>
<sequence length="493" mass="55531">MSREILYVAEALSNEKGVSRDVIFEAIELALASATRKKHMKDMDVRVDIDRTTGVYESFRRWTVVEDDEFETEDRELTLEDARKDDPEIEIGDVVEEQMDSVEFGRIAAQTAKQVILQKVREAEREQVVEQFEDRVGEVLSGIVKRVERGHVFIDVGSGIEAIVPREFSIPREKVKRGDRLKGLLVEVNRLNRGPILTLSRKSPEFMVELFKVEVPEISQGYLEIKGAARDPGHRAKIAVFSHDRKLDPIGACVGMRGSRVMSVANELGGERIDIILWDENTAQFMINAMAPAEIESIVVDEEKNSIDVAVNEAQLSQAIGRGGQNVRLASELTGWEINVLTTTQAEEKNEAEAMEFVKEYEEKLDVDEDMAILLVQEGFSSIEEIAYVDESELLNIDGFDEALVEELRGRARDALLTQMIAKEEKLEDKKPAEDMLGLALMSDKLAYVLADKGIRTRDDLADLATDELLDLVDMEAADASELIMEARQHWFE</sequence>
<dbReference type="Gene3D" id="2.40.50.140">
    <property type="entry name" value="Nucleic acid-binding proteins"/>
    <property type="match status" value="1"/>
</dbReference>
<gene>
    <name evidence="8" type="ORF">MNBD_GAMMA02-1835</name>
</gene>
<dbReference type="Gene3D" id="3.30.1480.10">
    <property type="entry name" value="NusA, N-terminal domain"/>
    <property type="match status" value="1"/>
</dbReference>
<dbReference type="InterPro" id="IPR004087">
    <property type="entry name" value="KH_dom"/>
</dbReference>
<dbReference type="InterPro" id="IPR010214">
    <property type="entry name" value="Tscrpt_termin_fac_NusA_C_rpt"/>
</dbReference>
<dbReference type="GO" id="GO:0005829">
    <property type="term" value="C:cytosol"/>
    <property type="evidence" value="ECO:0007669"/>
    <property type="project" value="TreeGrafter"/>
</dbReference>
<dbReference type="FunFam" id="3.30.300.20:FF:000005">
    <property type="entry name" value="Transcription termination/antitermination protein NusA"/>
    <property type="match status" value="1"/>
</dbReference>
<dbReference type="PANTHER" id="PTHR22648">
    <property type="entry name" value="TRANSCRIPTION TERMINATION FACTOR NUSA"/>
    <property type="match status" value="1"/>
</dbReference>
<evidence type="ECO:0000313" key="8">
    <source>
        <dbReference type="EMBL" id="VAW44456.1"/>
    </source>
</evidence>
<dbReference type="GO" id="GO:0003723">
    <property type="term" value="F:RNA binding"/>
    <property type="evidence" value="ECO:0007669"/>
    <property type="project" value="UniProtKB-KW"/>
</dbReference>
<dbReference type="SUPFAM" id="SSF50249">
    <property type="entry name" value="Nucleic acid-binding proteins"/>
    <property type="match status" value="1"/>
</dbReference>
<dbReference type="InterPro" id="IPR058582">
    <property type="entry name" value="KH_NusA_2nd"/>
</dbReference>
<dbReference type="CDD" id="cd02134">
    <property type="entry name" value="KH-II_NusA_rpt1"/>
    <property type="match status" value="1"/>
</dbReference>
<dbReference type="SMART" id="SM00322">
    <property type="entry name" value="KH"/>
    <property type="match status" value="2"/>
</dbReference>
<dbReference type="InterPro" id="IPR010213">
    <property type="entry name" value="TF_NusA"/>
</dbReference>
<dbReference type="Gene3D" id="3.30.300.20">
    <property type="match status" value="2"/>
</dbReference>
<name>A0A3B0WJ01_9ZZZZ</name>
<proteinExistence type="inferred from homology"/>
<evidence type="ECO:0000256" key="6">
    <source>
        <dbReference type="ARBA" id="ARBA00023163"/>
    </source>
</evidence>
<evidence type="ECO:0000256" key="5">
    <source>
        <dbReference type="ARBA" id="ARBA00023015"/>
    </source>
</evidence>
<feature type="domain" description="S1 motif" evidence="7">
    <location>
        <begin position="137"/>
        <end position="202"/>
    </location>
</feature>
<dbReference type="PANTHER" id="PTHR22648:SF0">
    <property type="entry name" value="TRANSCRIPTION TERMINATION_ANTITERMINATION PROTEIN NUSA"/>
    <property type="match status" value="1"/>
</dbReference>
<dbReference type="HAMAP" id="MF_00945_B">
    <property type="entry name" value="NusA_B"/>
    <property type="match status" value="1"/>
</dbReference>
<dbReference type="CDD" id="cd04455">
    <property type="entry name" value="S1_NusA"/>
    <property type="match status" value="1"/>
</dbReference>
<evidence type="ECO:0000256" key="3">
    <source>
        <dbReference type="ARBA" id="ARBA00022814"/>
    </source>
</evidence>
<dbReference type="Pfam" id="PF00575">
    <property type="entry name" value="S1"/>
    <property type="match status" value="1"/>
</dbReference>
<dbReference type="InterPro" id="IPR003029">
    <property type="entry name" value="S1_domain"/>
</dbReference>
<dbReference type="InterPro" id="IPR009019">
    <property type="entry name" value="KH_sf_prok-type"/>
</dbReference>
<keyword evidence="5" id="KW-0805">Transcription regulation</keyword>
<keyword evidence="3" id="KW-0889">Transcription antitermination</keyword>
<dbReference type="SMART" id="SM00316">
    <property type="entry name" value="S1"/>
    <property type="match status" value="1"/>
</dbReference>
<evidence type="ECO:0000256" key="2">
    <source>
        <dbReference type="ARBA" id="ARBA00022490"/>
    </source>
</evidence>
<dbReference type="SUPFAM" id="SSF47794">
    <property type="entry name" value="Rad51 N-terminal domain-like"/>
    <property type="match status" value="2"/>
</dbReference>
<dbReference type="CDD" id="cd22529">
    <property type="entry name" value="KH-II_NusA_rpt2"/>
    <property type="match status" value="1"/>
</dbReference>
<dbReference type="EMBL" id="UOFA01000118">
    <property type="protein sequence ID" value="VAW44456.1"/>
    <property type="molecule type" value="Genomic_DNA"/>
</dbReference>
<dbReference type="GO" id="GO:0031564">
    <property type="term" value="P:transcription antitermination"/>
    <property type="evidence" value="ECO:0007669"/>
    <property type="project" value="UniProtKB-KW"/>
</dbReference>
<evidence type="ECO:0000256" key="1">
    <source>
        <dbReference type="ARBA" id="ARBA00022472"/>
    </source>
</evidence>
<dbReference type="InterPro" id="IPR010995">
    <property type="entry name" value="DNA_repair_Rad51/TF_NusA_a-hlx"/>
</dbReference>